<dbReference type="InterPro" id="IPR003656">
    <property type="entry name" value="Znf_BED"/>
</dbReference>
<keyword evidence="5" id="KW-0862">Zinc</keyword>
<evidence type="ECO:0000256" key="3">
    <source>
        <dbReference type="ARBA" id="ARBA00022737"/>
    </source>
</evidence>
<evidence type="ECO:0000256" key="1">
    <source>
        <dbReference type="ARBA" id="ARBA00004123"/>
    </source>
</evidence>
<evidence type="ECO:0000256" key="4">
    <source>
        <dbReference type="ARBA" id="ARBA00022771"/>
    </source>
</evidence>
<dbReference type="GO" id="GO:0000981">
    <property type="term" value="F:DNA-binding transcription factor activity, RNA polymerase II-specific"/>
    <property type="evidence" value="ECO:0007669"/>
    <property type="project" value="TreeGrafter"/>
</dbReference>
<evidence type="ECO:0000256" key="5">
    <source>
        <dbReference type="ARBA" id="ARBA00022833"/>
    </source>
</evidence>
<keyword evidence="4 9" id="KW-0863">Zinc-finger</keyword>
<dbReference type="GO" id="GO:0008270">
    <property type="term" value="F:zinc ion binding"/>
    <property type="evidence" value="ECO:0007669"/>
    <property type="project" value="UniProtKB-KW"/>
</dbReference>
<dbReference type="PROSITE" id="PS50808">
    <property type="entry name" value="ZF_BED"/>
    <property type="match status" value="1"/>
</dbReference>
<keyword evidence="6" id="KW-0238">DNA-binding</keyword>
<evidence type="ECO:0000256" key="2">
    <source>
        <dbReference type="ARBA" id="ARBA00022723"/>
    </source>
</evidence>
<organism evidence="11 12">
    <name type="scientific">Mycetomoellerius zeteki</name>
    <dbReference type="NCBI Taxonomy" id="64791"/>
    <lineage>
        <taxon>Eukaryota</taxon>
        <taxon>Metazoa</taxon>
        <taxon>Ecdysozoa</taxon>
        <taxon>Arthropoda</taxon>
        <taxon>Hexapoda</taxon>
        <taxon>Insecta</taxon>
        <taxon>Pterygota</taxon>
        <taxon>Neoptera</taxon>
        <taxon>Endopterygota</taxon>
        <taxon>Hymenoptera</taxon>
        <taxon>Apocrita</taxon>
        <taxon>Aculeata</taxon>
        <taxon>Formicoidea</taxon>
        <taxon>Formicidae</taxon>
        <taxon>Myrmicinae</taxon>
        <taxon>Mycetomoellerius</taxon>
    </lineage>
</organism>
<keyword evidence="12" id="KW-1185">Reference proteome</keyword>
<dbReference type="InterPro" id="IPR050527">
    <property type="entry name" value="Snail/Krueppel_Znf"/>
</dbReference>
<feature type="non-terminal residue" evidence="11">
    <location>
        <position position="1"/>
    </location>
</feature>
<comment type="subcellular location">
    <subcellularLocation>
        <location evidence="1">Nucleus</location>
    </subcellularLocation>
</comment>
<accession>A0A151X5K1</accession>
<evidence type="ECO:0000256" key="6">
    <source>
        <dbReference type="ARBA" id="ARBA00023125"/>
    </source>
</evidence>
<evidence type="ECO:0000256" key="7">
    <source>
        <dbReference type="ARBA" id="ARBA00023242"/>
    </source>
</evidence>
<evidence type="ECO:0000259" key="10">
    <source>
        <dbReference type="PROSITE" id="PS50808"/>
    </source>
</evidence>
<name>A0A151X5K1_9HYME</name>
<evidence type="ECO:0000256" key="8">
    <source>
        <dbReference type="ARBA" id="ARBA00037948"/>
    </source>
</evidence>
<dbReference type="PANTHER" id="PTHR24388:SF54">
    <property type="entry name" value="PROTEIN ESCARGOT"/>
    <property type="match status" value="1"/>
</dbReference>
<proteinExistence type="inferred from homology"/>
<evidence type="ECO:0000313" key="12">
    <source>
        <dbReference type="Proteomes" id="UP000075809"/>
    </source>
</evidence>
<feature type="domain" description="BED-type" evidence="10">
    <location>
        <begin position="539"/>
        <end position="586"/>
    </location>
</feature>
<evidence type="ECO:0000256" key="9">
    <source>
        <dbReference type="PROSITE-ProRule" id="PRU00027"/>
    </source>
</evidence>
<dbReference type="STRING" id="64791.A0A151X5K1"/>
<reference evidence="11 12" key="1">
    <citation type="submission" date="2015-09" db="EMBL/GenBank/DDBJ databases">
        <title>Trachymyrmex zeteki WGS genome.</title>
        <authorList>
            <person name="Nygaard S."/>
            <person name="Hu H."/>
            <person name="Boomsma J."/>
            <person name="Zhang G."/>
        </authorList>
    </citation>
    <scope>NUCLEOTIDE SEQUENCE [LARGE SCALE GENOMIC DNA]</scope>
    <source>
        <strain evidence="11">Tzet28-1</strain>
        <tissue evidence="11">Whole body</tissue>
    </source>
</reference>
<keyword evidence="2" id="KW-0479">Metal-binding</keyword>
<protein>
    <recommendedName>
        <fullName evidence="10">BED-type domain-containing protein</fullName>
    </recommendedName>
</protein>
<dbReference type="Proteomes" id="UP000075809">
    <property type="component" value="Unassembled WGS sequence"/>
</dbReference>
<evidence type="ECO:0000313" key="11">
    <source>
        <dbReference type="EMBL" id="KYQ55647.1"/>
    </source>
</evidence>
<dbReference type="PANTHER" id="PTHR24388">
    <property type="entry name" value="ZINC FINGER PROTEIN"/>
    <property type="match status" value="1"/>
</dbReference>
<sequence length="586" mass="69564">IPIRCWMREHYTKLTTNNARCNHCNRKFNYIKCIHNLHKHLIKLHPDKLTEEEKNEVKFHWTWDYYIAKSNTEALCKLCKVIVRCKTMSYLKNHLKKKHQISGPTSDNVIDNENNSDNGMDANKYVEADDLVPVRRWIHTIHKHMVDAHPEKLTEKEKNEVKFHWIWDYYIAKCNTEATCKLCKVTVRSQYITALKYHLRRNHEISGPASDNVIDNENSSDDNMDANRDITLGRLYNFLPICRWMREHYTKLTTNNAICNHCNRKFTLHKKCIRNLHKHLTELHPDKLTEGEKNEVKFHWIWDYYTAKSNTEALCKLCKVIVRCKTIAYLKKHLKKQHQISGPTSDNVIDNGNNSDDGMYANKDVEADDLVPVRRWIRVHYTKMTRNNEARCIHCDGKFIIYMKNFANIHKHMVDAHPEKLTEKEKNEVKFHWIWDYYIAKSNTEATCKLCKVTVRSQYITALKYHLRRNHEISGPTSDNVIDNENNSDDGMDANKDVEARCIHCDGKFIIYMKNLAILHKHLVEAHADKLTKEEKNDMKFHWTWDYFTRKEDRESTCKLCKARINHNNNQNIVRSLKEHLKSIHK</sequence>
<comment type="similarity">
    <text evidence="8">Belongs to the snail C2H2-type zinc-finger protein family.</text>
</comment>
<dbReference type="SMART" id="SM00355">
    <property type="entry name" value="ZnF_C2H2"/>
    <property type="match status" value="6"/>
</dbReference>
<dbReference type="InterPro" id="IPR013087">
    <property type="entry name" value="Znf_C2H2_type"/>
</dbReference>
<dbReference type="Pfam" id="PF02892">
    <property type="entry name" value="zf-BED"/>
    <property type="match status" value="1"/>
</dbReference>
<keyword evidence="7" id="KW-0539">Nucleus</keyword>
<dbReference type="AlphaFoldDB" id="A0A151X5K1"/>
<dbReference type="GO" id="GO:0000978">
    <property type="term" value="F:RNA polymerase II cis-regulatory region sequence-specific DNA binding"/>
    <property type="evidence" value="ECO:0007669"/>
    <property type="project" value="TreeGrafter"/>
</dbReference>
<dbReference type="GO" id="GO:0005634">
    <property type="term" value="C:nucleus"/>
    <property type="evidence" value="ECO:0007669"/>
    <property type="project" value="UniProtKB-SubCell"/>
</dbReference>
<dbReference type="EMBL" id="KQ982505">
    <property type="protein sequence ID" value="KYQ55647.1"/>
    <property type="molecule type" value="Genomic_DNA"/>
</dbReference>
<keyword evidence="3" id="KW-0677">Repeat</keyword>
<gene>
    <name evidence="11" type="ORF">ALC60_05454</name>
</gene>